<dbReference type="EMBL" id="JASMWN010000001">
    <property type="protein sequence ID" value="MDU9002284.1"/>
    <property type="molecule type" value="Genomic_DNA"/>
</dbReference>
<comment type="caution">
    <text evidence="1">The sequence shown here is derived from an EMBL/GenBank/DDBJ whole genome shotgun (WGS) entry which is preliminary data.</text>
</comment>
<reference evidence="2" key="1">
    <citation type="submission" date="2023-05" db="EMBL/GenBank/DDBJ databases">
        <title>Sedimentitalea sp. nov. JM2-8.</title>
        <authorList>
            <person name="Huang J."/>
        </authorList>
    </citation>
    <scope>NUCLEOTIDE SEQUENCE [LARGE SCALE GENOMIC DNA]</scope>
    <source>
        <strain evidence="2">KHS03</strain>
    </source>
</reference>
<accession>A0ABU3V7Z5</accession>
<evidence type="ECO:0000313" key="1">
    <source>
        <dbReference type="EMBL" id="MDU9002284.1"/>
    </source>
</evidence>
<evidence type="ECO:0000313" key="2">
    <source>
        <dbReference type="Proteomes" id="UP001255416"/>
    </source>
</evidence>
<organism evidence="1 2">
    <name type="scientific">Sedimentitalea todarodis</name>
    <dbReference type="NCBI Taxonomy" id="1631240"/>
    <lineage>
        <taxon>Bacteria</taxon>
        <taxon>Pseudomonadati</taxon>
        <taxon>Pseudomonadota</taxon>
        <taxon>Alphaproteobacteria</taxon>
        <taxon>Rhodobacterales</taxon>
        <taxon>Paracoccaceae</taxon>
        <taxon>Sedimentitalea</taxon>
    </lineage>
</organism>
<name>A0ABU3V7Z5_9RHOB</name>
<gene>
    <name evidence="1" type="ORF">QO231_00305</name>
</gene>
<dbReference type="SUPFAM" id="SSF56935">
    <property type="entry name" value="Porins"/>
    <property type="match status" value="1"/>
</dbReference>
<keyword evidence="2" id="KW-1185">Reference proteome</keyword>
<dbReference type="Proteomes" id="UP001255416">
    <property type="component" value="Unassembled WGS sequence"/>
</dbReference>
<dbReference type="Gene3D" id="2.40.160.10">
    <property type="entry name" value="Porin"/>
    <property type="match status" value="1"/>
</dbReference>
<dbReference type="RefSeq" id="WP_316771841.1">
    <property type="nucleotide sequence ID" value="NZ_JASMWN010000001.1"/>
</dbReference>
<protein>
    <recommendedName>
        <fullName evidence="3">Porin domain-containing protein</fullName>
    </recommendedName>
</protein>
<proteinExistence type="predicted"/>
<evidence type="ECO:0008006" key="3">
    <source>
        <dbReference type="Google" id="ProtNLM"/>
    </source>
</evidence>
<sequence>MTSGPTLSLKTPIRFRAVWWSVLLTAQSILFVQAPLHADERKLDLTPFSDGTDDWRTRQLFTGALVTFYGQFSPAILNYDDGALGRTYAPVGNSNKTSRLGLRWHIRQLGSWSPIFRAEIGVTPRPSNSVNLNTSQNVDWLADETNLRKLELILKHPRLGVLTFGQGSMATDSITEVDYSGTKVAAYSDVAAVASAQFLRFADGTLSIAQLGEFIDNFEGSNITGTYADGDRKMRARYDSPEFNGLIFSAAIGNEVLHDDGGTNADAALTYERDLGDYKFASGIGYSWKPDARVLSGSMSGLHKASGLNLTVAVGGQDDGGDFSYVKLGLLRSYWAVGETALSIDFYQGNDIYSAGSRSRSVGLAFVQSFDRLNVQGFALLRRYSFDARDADFLDSTAMMTGLRWVF</sequence>
<dbReference type="InterPro" id="IPR023614">
    <property type="entry name" value="Porin_dom_sf"/>
</dbReference>